<organism evidence="8 9">
    <name type="scientific">Alterirhizorhabdus solaris</name>
    <dbReference type="NCBI Taxonomy" id="2529389"/>
    <lineage>
        <taxon>Bacteria</taxon>
        <taxon>Pseudomonadati</taxon>
        <taxon>Pseudomonadota</taxon>
        <taxon>Alphaproteobacteria</taxon>
        <taxon>Sphingomonadales</taxon>
        <taxon>Rhizorhabdaceae</taxon>
        <taxon>Alterirhizorhabdus</taxon>
    </lineage>
</organism>
<dbReference type="InterPro" id="IPR026891">
    <property type="entry name" value="Fn3-like"/>
</dbReference>
<gene>
    <name evidence="8" type="ORF">FOY91_10550</name>
</gene>
<evidence type="ECO:0000256" key="3">
    <source>
        <dbReference type="ARBA" id="ARBA00022801"/>
    </source>
</evidence>
<protein>
    <recommendedName>
        <fullName evidence="6">Beta-D-glucoside glucohydrolase</fullName>
    </recommendedName>
    <alternativeName>
        <fullName evidence="4">Cellobiase</fullName>
    </alternativeName>
    <alternativeName>
        <fullName evidence="5">Gentiobiase</fullName>
    </alternativeName>
</protein>
<evidence type="ECO:0000256" key="2">
    <source>
        <dbReference type="ARBA" id="ARBA00022729"/>
    </source>
</evidence>
<dbReference type="GO" id="GO:0031222">
    <property type="term" value="P:arabinan catabolic process"/>
    <property type="evidence" value="ECO:0007669"/>
    <property type="project" value="TreeGrafter"/>
</dbReference>
<evidence type="ECO:0000313" key="9">
    <source>
        <dbReference type="Proteomes" id="UP000318681"/>
    </source>
</evidence>
<dbReference type="PANTHER" id="PTHR42721:SF3">
    <property type="entry name" value="BETA-D-XYLOSIDASE 5-RELATED"/>
    <property type="match status" value="1"/>
</dbReference>
<dbReference type="Pfam" id="PF00933">
    <property type="entry name" value="Glyco_hydro_3"/>
    <property type="match status" value="1"/>
</dbReference>
<dbReference type="InterPro" id="IPR036962">
    <property type="entry name" value="Glyco_hydro_3_N_sf"/>
</dbReference>
<dbReference type="PRINTS" id="PR00133">
    <property type="entry name" value="GLHYDRLASE3"/>
</dbReference>
<dbReference type="AlphaFoldDB" id="A0A558R4A2"/>
<reference evidence="8 9" key="1">
    <citation type="submission" date="2019-07" db="EMBL/GenBank/DDBJ databases">
        <title>Sphingomonas solaris sp. nov., isolated from a solar panel from Boston, Massachusetts.</title>
        <authorList>
            <person name="Tanner K."/>
            <person name="Pascual J."/>
            <person name="Mancuso C."/>
            <person name="Pereto J."/>
            <person name="Khalil A."/>
            <person name="Vilanova C."/>
        </authorList>
    </citation>
    <scope>NUCLEOTIDE SEQUENCE [LARGE SCALE GENOMIC DNA]</scope>
    <source>
        <strain evidence="8 9">R4DWN</strain>
    </source>
</reference>
<dbReference type="EMBL" id="VNIM01000037">
    <property type="protein sequence ID" value="TVV74162.1"/>
    <property type="molecule type" value="Genomic_DNA"/>
</dbReference>
<comment type="similarity">
    <text evidence="1">Belongs to the glycosyl hydrolase 3 family.</text>
</comment>
<evidence type="ECO:0000313" key="8">
    <source>
        <dbReference type="EMBL" id="TVV74162.1"/>
    </source>
</evidence>
<evidence type="ECO:0000259" key="7">
    <source>
        <dbReference type="SMART" id="SM01217"/>
    </source>
</evidence>
<dbReference type="InterPro" id="IPR013783">
    <property type="entry name" value="Ig-like_fold"/>
</dbReference>
<accession>A0A558R4A2</accession>
<dbReference type="SUPFAM" id="SSF52279">
    <property type="entry name" value="Beta-D-glucan exohydrolase, C-terminal domain"/>
    <property type="match status" value="1"/>
</dbReference>
<name>A0A558R4A2_9SPHN</name>
<dbReference type="Proteomes" id="UP000318681">
    <property type="component" value="Unassembled WGS sequence"/>
</dbReference>
<dbReference type="SMART" id="SM01217">
    <property type="entry name" value="Fn3_like"/>
    <property type="match status" value="1"/>
</dbReference>
<keyword evidence="3 8" id="KW-0378">Hydrolase</keyword>
<dbReference type="PANTHER" id="PTHR42721">
    <property type="entry name" value="SUGAR HYDROLASE-RELATED"/>
    <property type="match status" value="1"/>
</dbReference>
<dbReference type="GO" id="GO:0045493">
    <property type="term" value="P:xylan catabolic process"/>
    <property type="evidence" value="ECO:0007669"/>
    <property type="project" value="InterPro"/>
</dbReference>
<dbReference type="InterPro" id="IPR002772">
    <property type="entry name" value="Glyco_hydro_3_C"/>
</dbReference>
<proteinExistence type="inferred from homology"/>
<dbReference type="Pfam" id="PF14310">
    <property type="entry name" value="Fn3-like"/>
    <property type="match status" value="1"/>
</dbReference>
<dbReference type="GO" id="GO:0009044">
    <property type="term" value="F:xylan 1,4-beta-xylosidase activity"/>
    <property type="evidence" value="ECO:0007669"/>
    <property type="project" value="InterPro"/>
</dbReference>
<evidence type="ECO:0000256" key="5">
    <source>
        <dbReference type="ARBA" id="ARBA00032194"/>
    </source>
</evidence>
<dbReference type="SUPFAM" id="SSF51445">
    <property type="entry name" value="(Trans)glycosidases"/>
    <property type="match status" value="1"/>
</dbReference>
<dbReference type="Pfam" id="PF01915">
    <property type="entry name" value="Glyco_hydro_3_C"/>
    <property type="match status" value="1"/>
</dbReference>
<evidence type="ECO:0000256" key="6">
    <source>
        <dbReference type="ARBA" id="ARBA00032594"/>
    </source>
</evidence>
<dbReference type="Gene3D" id="3.20.20.300">
    <property type="entry name" value="Glycoside hydrolase, family 3, N-terminal domain"/>
    <property type="match status" value="1"/>
</dbReference>
<dbReference type="Gene3D" id="2.60.40.10">
    <property type="entry name" value="Immunoglobulins"/>
    <property type="match status" value="1"/>
</dbReference>
<dbReference type="Gene3D" id="3.40.50.1700">
    <property type="entry name" value="Glycoside hydrolase family 3 C-terminal domain"/>
    <property type="match status" value="1"/>
</dbReference>
<dbReference type="OrthoDB" id="9781691at2"/>
<dbReference type="InterPro" id="IPR001764">
    <property type="entry name" value="Glyco_hydro_3_N"/>
</dbReference>
<comment type="caution">
    <text evidence="8">The sequence shown here is derived from an EMBL/GenBank/DDBJ whole genome shotgun (WGS) entry which is preliminary data.</text>
</comment>
<dbReference type="InterPro" id="IPR044993">
    <property type="entry name" value="BXL"/>
</dbReference>
<evidence type="ECO:0000256" key="4">
    <source>
        <dbReference type="ARBA" id="ARBA00031448"/>
    </source>
</evidence>
<evidence type="ECO:0000256" key="1">
    <source>
        <dbReference type="ARBA" id="ARBA00005336"/>
    </source>
</evidence>
<dbReference type="InterPro" id="IPR036881">
    <property type="entry name" value="Glyco_hydro_3_C_sf"/>
</dbReference>
<dbReference type="GO" id="GO:0046556">
    <property type="term" value="F:alpha-L-arabinofuranosidase activity"/>
    <property type="evidence" value="ECO:0007669"/>
    <property type="project" value="TreeGrafter"/>
</dbReference>
<keyword evidence="9" id="KW-1185">Reference proteome</keyword>
<keyword evidence="2" id="KW-0732">Signal</keyword>
<feature type="domain" description="Fibronectin type III-like" evidence="7">
    <location>
        <begin position="725"/>
        <end position="795"/>
    </location>
</feature>
<sequence length="826" mass="90174">MFSYKNDRHLSPVRIVETSGIQIMQSSRPEFRASAGSPLSCTPLPRATIQDTTAKQIGRGWMMWKNGRTFVLAMAIMPIWHAQADPLPPYRDPGQQLDRRVDDLIQRLSPAEKIALLSTSAPAMPRLGIPPFNGFNQSLHGVVWTRPTTMFPAPIAMAATWDPKLVHDASAAIADEARAIANLWPTVVGDDRPSLLGMRVTVTPAGEKYGHNGLLYRSPVINLARDPRWGRIWEGFGEDPWLSARMTVAYVRGMQGDDRRYLKIAGTLKHYPLNDEERDRSSSNVVVSERMLHEYYLRPFEAGVVEGGVASVMSSYNAIDGTPAAESARFLTGILRRDWGFGGITVPDSGAVENIVRKFGAERDMDHAVARSISAGTDLDTGSFTAYASAALKAGLLDARQVDEAVRRILRVRFRLGEFDPPGMVPYTKIPASVIDSPAHRKIALQVARESIVLLRNEGGLLPLDRAGLRAIAVIGPMAATAIKGAQYTGLASSFPTNLDGIRKAVGPAVQVLYARGSGVVESDDPEASMKEAEVAARKADVAILFVGTNDTIERETQDRTVLTLPPVQGELIRRVKAANPRTVLVLQNGGPVSLAPTQIEYLTGYIFPGEKSAEAPAMLDMFWAGEEGATAVANVLFGDTNPAGRLPYTVYRSDTNLVPMNERDVSKGATYLYFRGTPEYAFGHGLSYTSFGYSKLAISGHEVPQRPVQVSAEIANTGQRDGDEVVQVYVRDLAASVKRPNLQLVAFQRVSLKAGEKRTLTFSVLPRDLAYWNDGTKSWALAPGAYDVMIGSSSQDIRLRGQFRSSVEGRWANGSEAVPIRRQDL</sequence>
<dbReference type="GO" id="GO:0008422">
    <property type="term" value="F:beta-glucosidase activity"/>
    <property type="evidence" value="ECO:0007669"/>
    <property type="project" value="UniProtKB-ARBA"/>
</dbReference>
<dbReference type="FunFam" id="2.60.40.10:FF:000495">
    <property type="entry name" value="Periplasmic beta-glucosidase"/>
    <property type="match status" value="1"/>
</dbReference>
<dbReference type="InterPro" id="IPR017853">
    <property type="entry name" value="GH"/>
</dbReference>